<dbReference type="EMBL" id="KZ997523">
    <property type="protein sequence ID" value="RKO87310.1"/>
    <property type="molecule type" value="Genomic_DNA"/>
</dbReference>
<proteinExistence type="predicted"/>
<dbReference type="AlphaFoldDB" id="A0A4P9W943"/>
<dbReference type="Proteomes" id="UP000269721">
    <property type="component" value="Unassembled WGS sequence"/>
</dbReference>
<evidence type="ECO:0000313" key="2">
    <source>
        <dbReference type="Proteomes" id="UP000269721"/>
    </source>
</evidence>
<protein>
    <submittedName>
        <fullName evidence="1">Uncharacterized protein</fullName>
    </submittedName>
</protein>
<accession>A0A4P9W943</accession>
<reference evidence="2" key="1">
    <citation type="journal article" date="2018" name="Nat. Microbiol.">
        <title>Leveraging single-cell genomics to expand the fungal tree of life.</title>
        <authorList>
            <person name="Ahrendt S.R."/>
            <person name="Quandt C.A."/>
            <person name="Ciobanu D."/>
            <person name="Clum A."/>
            <person name="Salamov A."/>
            <person name="Andreopoulos B."/>
            <person name="Cheng J.F."/>
            <person name="Woyke T."/>
            <person name="Pelin A."/>
            <person name="Henrissat B."/>
            <person name="Reynolds N.K."/>
            <person name="Benny G.L."/>
            <person name="Smith M.E."/>
            <person name="James T.Y."/>
            <person name="Grigoriev I.V."/>
        </authorList>
    </citation>
    <scope>NUCLEOTIDE SEQUENCE [LARGE SCALE GENOMIC DNA]</scope>
</reference>
<keyword evidence="2" id="KW-1185">Reference proteome</keyword>
<organism evidence="1 2">
    <name type="scientific">Blyttiomyces helicus</name>
    <dbReference type="NCBI Taxonomy" id="388810"/>
    <lineage>
        <taxon>Eukaryota</taxon>
        <taxon>Fungi</taxon>
        <taxon>Fungi incertae sedis</taxon>
        <taxon>Chytridiomycota</taxon>
        <taxon>Chytridiomycota incertae sedis</taxon>
        <taxon>Chytridiomycetes</taxon>
        <taxon>Chytridiomycetes incertae sedis</taxon>
        <taxon>Blyttiomyces</taxon>
    </lineage>
</organism>
<evidence type="ECO:0000313" key="1">
    <source>
        <dbReference type="EMBL" id="RKO87310.1"/>
    </source>
</evidence>
<gene>
    <name evidence="1" type="ORF">BDK51DRAFT_38550</name>
</gene>
<name>A0A4P9W943_9FUNG</name>
<sequence length="336" mass="36558">MRLARIQVGNLALQRLLVACGRHRAVELGPEPVAGVKDSGAYEFVIRFMIPNVKPLIPAGPFPVANAFYRSSLTLTRQRQSLTTTTSGPIAETQAVEIDLADEMPTPAVRGWKANLCYFCLEPRDRGLELEKAETGRKQRRTNEGAGASRLYSKNVSSFDRRPAQMGGPSTRRVIPRSFSDRVPPDLNARMNRFASLLLLLALVCSSVRAQSTSCGVLQTTFNQVRTSCATPPLPVVRALDETSALTSTLATPRISSAHPVLLRRLSGPKQPDRRKPSGRLRGAFADKQHGLPVLSLQRVHCGSRGIPRSLATGATWPKIADDGHVPPVTGMSRSI</sequence>